<dbReference type="PROSITE" id="PS51192">
    <property type="entry name" value="HELICASE_ATP_BIND_1"/>
    <property type="match status" value="1"/>
</dbReference>
<dbReference type="AlphaFoldDB" id="A0ABC8CLF6"/>
<feature type="domain" description="Helicase C-terminal" evidence="2">
    <location>
        <begin position="177"/>
        <end position="356"/>
    </location>
</feature>
<dbReference type="InterPro" id="IPR050742">
    <property type="entry name" value="Helicase_Restrict-Modif_Enz"/>
</dbReference>
<organism evidence="3 4">
    <name type="scientific">Corynebacterium striatum</name>
    <dbReference type="NCBI Taxonomy" id="43770"/>
    <lineage>
        <taxon>Bacteria</taxon>
        <taxon>Bacillati</taxon>
        <taxon>Actinomycetota</taxon>
        <taxon>Actinomycetes</taxon>
        <taxon>Mycobacteriales</taxon>
        <taxon>Corynebacteriaceae</taxon>
        <taxon>Corynebacterium</taxon>
    </lineage>
</organism>
<reference evidence="3 4" key="1">
    <citation type="submission" date="2017-11" db="EMBL/GenBank/DDBJ databases">
        <title>Whole genome sequencing of cultured pathogen.</title>
        <authorList>
            <person name="Hoffmann M."/>
            <person name="Sanchez M."/>
            <person name="Timme R."/>
            <person name="Nudel K."/>
            <person name="Bry L."/>
        </authorList>
    </citation>
    <scope>NUCLEOTIDE SEQUENCE [LARGE SCALE GENOMIC DNA]</scope>
    <source>
        <strain evidence="3 4">216</strain>
    </source>
</reference>
<evidence type="ECO:0000313" key="3">
    <source>
        <dbReference type="EMBL" id="ATZ09384.1"/>
    </source>
</evidence>
<dbReference type="InterPro" id="IPR006935">
    <property type="entry name" value="Helicase/UvrB_N"/>
</dbReference>
<dbReference type="PROSITE" id="PS51194">
    <property type="entry name" value="HELICASE_CTER"/>
    <property type="match status" value="1"/>
</dbReference>
<proteinExistence type="predicted"/>
<dbReference type="PANTHER" id="PTHR47396">
    <property type="entry name" value="TYPE I RESTRICTION ENZYME ECOKI R PROTEIN"/>
    <property type="match status" value="1"/>
</dbReference>
<dbReference type="Pfam" id="PF04851">
    <property type="entry name" value="ResIII"/>
    <property type="match status" value="1"/>
</dbReference>
<evidence type="ECO:0000259" key="2">
    <source>
        <dbReference type="PROSITE" id="PS51194"/>
    </source>
</evidence>
<dbReference type="EMBL" id="CP024932">
    <property type="protein sequence ID" value="ATZ09384.1"/>
    <property type="molecule type" value="Genomic_DNA"/>
</dbReference>
<dbReference type="SUPFAM" id="SSF52540">
    <property type="entry name" value="P-loop containing nucleoside triphosphate hydrolases"/>
    <property type="match status" value="1"/>
</dbReference>
<dbReference type="Gene3D" id="3.40.50.300">
    <property type="entry name" value="P-loop containing nucleotide triphosphate hydrolases"/>
    <property type="match status" value="2"/>
</dbReference>
<feature type="domain" description="Helicase ATP-binding" evidence="1">
    <location>
        <begin position="1"/>
        <end position="97"/>
    </location>
</feature>
<dbReference type="InterPro" id="IPR027417">
    <property type="entry name" value="P-loop_NTPase"/>
</dbReference>
<dbReference type="InterPro" id="IPR001650">
    <property type="entry name" value="Helicase_C-like"/>
</dbReference>
<evidence type="ECO:0000313" key="4">
    <source>
        <dbReference type="Proteomes" id="UP000231994"/>
    </source>
</evidence>
<dbReference type="CDD" id="cd18799">
    <property type="entry name" value="SF2_C_EcoAI-like"/>
    <property type="match status" value="1"/>
</dbReference>
<dbReference type="Pfam" id="PF00271">
    <property type="entry name" value="Helicase_C"/>
    <property type="match status" value="1"/>
</dbReference>
<accession>A0ABC8CLF6</accession>
<protein>
    <submittedName>
        <fullName evidence="3">Uncharacterized protein</fullName>
    </submittedName>
</protein>
<dbReference type="PANTHER" id="PTHR47396:SF1">
    <property type="entry name" value="ATP-DEPENDENT HELICASE IRC3-RELATED"/>
    <property type="match status" value="1"/>
</dbReference>
<dbReference type="InterPro" id="IPR013670">
    <property type="entry name" value="EcoEI_R_C_dom"/>
</dbReference>
<dbReference type="Proteomes" id="UP000231994">
    <property type="component" value="Chromosome"/>
</dbReference>
<dbReference type="Pfam" id="PF08463">
    <property type="entry name" value="EcoEI_R_C"/>
    <property type="match status" value="1"/>
</dbReference>
<gene>
    <name evidence="3" type="ORF">A9D01_12170</name>
</gene>
<evidence type="ECO:0000259" key="1">
    <source>
        <dbReference type="PROSITE" id="PS51192"/>
    </source>
</evidence>
<name>A0ABC8CLF6_CORST</name>
<sequence>MEHLPGSNPVNLLANKEATGQVYVSTYNTMIDMVGPTERFGSFDFDLIVVDEAHRSIYQRYRRLFEYFDAAVVGLTATPRSNVDHNTYRFFGCEPGAPTGYYGLDKAIEDGYLVAPKLFRGDSLFMRQGVKYSELSSEEQLEWDMKDWGSDESGDPLEAPGEITSAEMNRVLYNLDTIRQVLAQVIERGIKVGGADRLGKTIIFARTQRHAELIAEVFRTLLPPAAGTRCEVITHGVKDAEGLIDRFKDPASGLDVAVSVDMLDTGIDVPEVLNLVFFKPVHSPVKFWQMVGRGTRLCPDLFGPGADKQEFFIFDYCDNIDQFEGTEDFSSATGSKQTSVVERGFAKRILQLQYLEGEDRAAVVESLLADLRSVPEDSVLVPPASKPYLARYKVSGAWNGIRGDAASLAIDHLAHLPMARAGEEEQARRFDLLLWTLELGLFEPDPRQVPNFKKLAVLVEALLDKTTIPAVAQQAPLLEEMSAPDWSTNATYEELELARRALRGLIKTIDRGKRKAVITDFEDELGGLTAVEVTATGGTEIEASVVEERLRQALEAEAATNLSLRKLRSGKPINTYDVDELERLVAECHVEGAEQLRESHVEESIGRFLRGIVGMDEPTVRAEFDAILADTTLNSVQIQFVDLLVGYIARNGVLETAELTRPPFDEYGNVVDIFSDNTVRAIGQGIRQLTLSADAAS</sequence>
<dbReference type="InterPro" id="IPR014001">
    <property type="entry name" value="Helicase_ATP-bd"/>
</dbReference>